<evidence type="ECO:0000256" key="1">
    <source>
        <dbReference type="SAM" id="SignalP"/>
    </source>
</evidence>
<evidence type="ECO:0000313" key="2">
    <source>
        <dbReference type="EMBL" id="GFO27310.1"/>
    </source>
</evidence>
<dbReference type="EMBL" id="BLXT01005907">
    <property type="protein sequence ID" value="GFO27310.1"/>
    <property type="molecule type" value="Genomic_DNA"/>
</dbReference>
<dbReference type="AlphaFoldDB" id="A0AAV4C3R5"/>
<keyword evidence="1" id="KW-0732">Signal</keyword>
<reference evidence="2 3" key="1">
    <citation type="journal article" date="2021" name="Elife">
        <title>Chloroplast acquisition without the gene transfer in kleptoplastic sea slugs, Plakobranchus ocellatus.</title>
        <authorList>
            <person name="Maeda T."/>
            <person name="Takahashi S."/>
            <person name="Yoshida T."/>
            <person name="Shimamura S."/>
            <person name="Takaki Y."/>
            <person name="Nagai Y."/>
            <person name="Toyoda A."/>
            <person name="Suzuki Y."/>
            <person name="Arimoto A."/>
            <person name="Ishii H."/>
            <person name="Satoh N."/>
            <person name="Nishiyama T."/>
            <person name="Hasebe M."/>
            <person name="Maruyama T."/>
            <person name="Minagawa J."/>
            <person name="Obokata J."/>
            <person name="Shigenobu S."/>
        </authorList>
    </citation>
    <scope>NUCLEOTIDE SEQUENCE [LARGE SCALE GENOMIC DNA]</scope>
</reference>
<organism evidence="2 3">
    <name type="scientific">Plakobranchus ocellatus</name>
    <dbReference type="NCBI Taxonomy" id="259542"/>
    <lineage>
        <taxon>Eukaryota</taxon>
        <taxon>Metazoa</taxon>
        <taxon>Spiralia</taxon>
        <taxon>Lophotrochozoa</taxon>
        <taxon>Mollusca</taxon>
        <taxon>Gastropoda</taxon>
        <taxon>Heterobranchia</taxon>
        <taxon>Euthyneura</taxon>
        <taxon>Panpulmonata</taxon>
        <taxon>Sacoglossa</taxon>
        <taxon>Placobranchoidea</taxon>
        <taxon>Plakobranchidae</taxon>
        <taxon>Plakobranchus</taxon>
    </lineage>
</organism>
<sequence length="171" mass="19265">MHGTTLVVLKLLLGVIGAQQPTPTVKPKPTVTIVTNSSSHLCSEQFLVVGEDFVTFELDLSGNNSDYTYSEFDWPRFRFNELITENGTTKVARDRPICLPFDLPQNGFCVKRDIFNTTGCSCEVVGVQVYRVKVVYRIEDVKETRGRIVFVWPSVPLPFTISYNLPGIRSE</sequence>
<name>A0AAV4C3R5_9GAST</name>
<gene>
    <name evidence="2" type="ORF">PoB_005381500</name>
</gene>
<proteinExistence type="predicted"/>
<evidence type="ECO:0000313" key="3">
    <source>
        <dbReference type="Proteomes" id="UP000735302"/>
    </source>
</evidence>
<feature type="chain" id="PRO_5043977347" evidence="1">
    <location>
        <begin position="19"/>
        <end position="171"/>
    </location>
</feature>
<comment type="caution">
    <text evidence="2">The sequence shown here is derived from an EMBL/GenBank/DDBJ whole genome shotgun (WGS) entry which is preliminary data.</text>
</comment>
<keyword evidence="3" id="KW-1185">Reference proteome</keyword>
<protein>
    <submittedName>
        <fullName evidence="2">Uncharacterized protein</fullName>
    </submittedName>
</protein>
<accession>A0AAV4C3R5</accession>
<dbReference type="Proteomes" id="UP000735302">
    <property type="component" value="Unassembled WGS sequence"/>
</dbReference>
<feature type="signal peptide" evidence="1">
    <location>
        <begin position="1"/>
        <end position="18"/>
    </location>
</feature>